<keyword evidence="4" id="KW-0460">Magnesium</keyword>
<keyword evidence="6" id="KW-1185">Reference proteome</keyword>
<dbReference type="EMBL" id="MJIH01000001">
    <property type="protein sequence ID" value="OLR64720.1"/>
    <property type="molecule type" value="Genomic_DNA"/>
</dbReference>
<accession>A0A848RKV6</accession>
<dbReference type="EC" id="6.3.3.2" evidence="4"/>
<dbReference type="RefSeq" id="WP_075659361.1">
    <property type="nucleotide sequence ID" value="NZ_JABDSR010000021.1"/>
</dbReference>
<dbReference type="Pfam" id="PF01812">
    <property type="entry name" value="5-FTHF_cyc-lig"/>
    <property type="match status" value="1"/>
</dbReference>
<evidence type="ECO:0000313" key="6">
    <source>
        <dbReference type="Proteomes" id="UP000187166"/>
    </source>
</evidence>
<keyword evidence="3 4" id="KW-0067">ATP-binding</keyword>
<comment type="cofactor">
    <cofactor evidence="4">
        <name>Mg(2+)</name>
        <dbReference type="ChEBI" id="CHEBI:18420"/>
    </cofactor>
</comment>
<dbReference type="STRING" id="1465756.BIV18_03785"/>
<dbReference type="InterPro" id="IPR002698">
    <property type="entry name" value="FTHF_cligase"/>
</dbReference>
<proteinExistence type="inferred from homology"/>
<dbReference type="PANTHER" id="PTHR23407:SF1">
    <property type="entry name" value="5-FORMYLTETRAHYDROFOLATE CYCLO-LIGASE"/>
    <property type="match status" value="1"/>
</dbReference>
<reference evidence="5 6" key="1">
    <citation type="journal article" date="2016" name="Appl. Environ. Microbiol.">
        <title>Function and Phylogeny of Bacterial Butyryl Coenzyme A:Acetate Transferases and Their Diversity in the Proximal Colon of Swine.</title>
        <authorList>
            <person name="Trachsel J."/>
            <person name="Bayles D.O."/>
            <person name="Looft T."/>
            <person name="Levine U.Y."/>
            <person name="Allen H.K."/>
        </authorList>
    </citation>
    <scope>NUCLEOTIDE SEQUENCE [LARGE SCALE GENOMIC DNA]</scope>
    <source>
        <strain evidence="5 6">35-6-1</strain>
    </source>
</reference>
<dbReference type="AlphaFoldDB" id="A0A1U7LZ75"/>
<dbReference type="Proteomes" id="UP000187166">
    <property type="component" value="Unassembled WGS sequence"/>
</dbReference>
<evidence type="ECO:0000256" key="2">
    <source>
        <dbReference type="ARBA" id="ARBA00022741"/>
    </source>
</evidence>
<dbReference type="Gene3D" id="3.40.50.10420">
    <property type="entry name" value="NagB/RpiA/CoA transferase-like"/>
    <property type="match status" value="1"/>
</dbReference>
<dbReference type="InterPro" id="IPR037171">
    <property type="entry name" value="NagB/RpiA_transferase-like"/>
</dbReference>
<dbReference type="PIRSF" id="PIRSF006806">
    <property type="entry name" value="FTHF_cligase"/>
    <property type="match status" value="1"/>
</dbReference>
<dbReference type="NCBIfam" id="TIGR02727">
    <property type="entry name" value="MTHFS_bact"/>
    <property type="match status" value="1"/>
</dbReference>
<gene>
    <name evidence="5" type="ORF">BIV18_03785</name>
</gene>
<evidence type="ECO:0000256" key="1">
    <source>
        <dbReference type="ARBA" id="ARBA00010638"/>
    </source>
</evidence>
<accession>A0A1U7LZ75</accession>
<keyword evidence="2 4" id="KW-0547">Nucleotide-binding</keyword>
<sequence>MDKGELRKKYSKLREGIKNRDEKDKKIRESLKNLEIYKNAKSVFIFISYKSEVDTKEIINMILKDGKKLLVPLVKNREMIAVEVKGIDDLEPNKMGILEPKEGKEVVDVDLTITPGLAFDKDGYRLGYGGGFYDKFFAKVETIRMGIGYSEQILGKLAHEEYDIPLNYLLTDEGFIRFGAK</sequence>
<dbReference type="GO" id="GO:0030272">
    <property type="term" value="F:5-formyltetrahydrofolate cyclo-ligase activity"/>
    <property type="evidence" value="ECO:0007669"/>
    <property type="project" value="UniProtKB-EC"/>
</dbReference>
<comment type="caution">
    <text evidence="5">The sequence shown here is derived from an EMBL/GenBank/DDBJ whole genome shotgun (WGS) entry which is preliminary data.</text>
</comment>
<evidence type="ECO:0000313" key="5">
    <source>
        <dbReference type="EMBL" id="OLR64720.1"/>
    </source>
</evidence>
<dbReference type="InterPro" id="IPR024185">
    <property type="entry name" value="FTHF_cligase-like_sf"/>
</dbReference>
<organism evidence="5 6">
    <name type="scientific">Peptoniphilus porci</name>
    <dbReference type="NCBI Taxonomy" id="2652280"/>
    <lineage>
        <taxon>Bacteria</taxon>
        <taxon>Bacillati</taxon>
        <taxon>Bacillota</taxon>
        <taxon>Tissierellia</taxon>
        <taxon>Tissierellales</taxon>
        <taxon>Peptoniphilaceae</taxon>
        <taxon>Peptoniphilus</taxon>
    </lineage>
</organism>
<dbReference type="PANTHER" id="PTHR23407">
    <property type="entry name" value="ATPASE INHIBITOR/5-FORMYLTETRAHYDROFOLATE CYCLO-LIGASE"/>
    <property type="match status" value="1"/>
</dbReference>
<protein>
    <recommendedName>
        <fullName evidence="4">5-formyltetrahydrofolate cyclo-ligase</fullName>
        <ecNumber evidence="4">6.3.3.2</ecNumber>
    </recommendedName>
</protein>
<evidence type="ECO:0000256" key="3">
    <source>
        <dbReference type="ARBA" id="ARBA00022840"/>
    </source>
</evidence>
<keyword evidence="4" id="KW-0479">Metal-binding</keyword>
<dbReference type="GO" id="GO:0046872">
    <property type="term" value="F:metal ion binding"/>
    <property type="evidence" value="ECO:0007669"/>
    <property type="project" value="UniProtKB-KW"/>
</dbReference>
<dbReference type="GO" id="GO:0035999">
    <property type="term" value="P:tetrahydrofolate interconversion"/>
    <property type="evidence" value="ECO:0007669"/>
    <property type="project" value="TreeGrafter"/>
</dbReference>
<comment type="catalytic activity">
    <reaction evidence="4">
        <text>(6S)-5-formyl-5,6,7,8-tetrahydrofolate + ATP = (6R)-5,10-methenyltetrahydrofolate + ADP + phosphate</text>
        <dbReference type="Rhea" id="RHEA:10488"/>
        <dbReference type="ChEBI" id="CHEBI:30616"/>
        <dbReference type="ChEBI" id="CHEBI:43474"/>
        <dbReference type="ChEBI" id="CHEBI:57455"/>
        <dbReference type="ChEBI" id="CHEBI:57457"/>
        <dbReference type="ChEBI" id="CHEBI:456216"/>
        <dbReference type="EC" id="6.3.3.2"/>
    </reaction>
</comment>
<name>A0A1U7LZ75_9FIRM</name>
<dbReference type="GO" id="GO:0005524">
    <property type="term" value="F:ATP binding"/>
    <property type="evidence" value="ECO:0007669"/>
    <property type="project" value="UniProtKB-KW"/>
</dbReference>
<comment type="similarity">
    <text evidence="1 4">Belongs to the 5-formyltetrahydrofolate cyclo-ligase family.</text>
</comment>
<dbReference type="SUPFAM" id="SSF100950">
    <property type="entry name" value="NagB/RpiA/CoA transferase-like"/>
    <property type="match status" value="1"/>
</dbReference>
<dbReference type="GO" id="GO:0009396">
    <property type="term" value="P:folic acid-containing compound biosynthetic process"/>
    <property type="evidence" value="ECO:0007669"/>
    <property type="project" value="TreeGrafter"/>
</dbReference>
<evidence type="ECO:0000256" key="4">
    <source>
        <dbReference type="RuleBase" id="RU361279"/>
    </source>
</evidence>